<evidence type="ECO:0000313" key="3">
    <source>
        <dbReference type="EMBL" id="KIE06660.1"/>
    </source>
</evidence>
<dbReference type="PANTHER" id="PTHR46438:SF2">
    <property type="entry name" value="ALPHA_BETA-HYDROLASES SUPERFAMILY PROTEIN"/>
    <property type="match status" value="1"/>
</dbReference>
<dbReference type="Gene3D" id="3.40.50.1820">
    <property type="entry name" value="alpha/beta hydrolase"/>
    <property type="match status" value="1"/>
</dbReference>
<dbReference type="AlphaFoldDB" id="A0A0C1R2Z7"/>
<dbReference type="STRING" id="1479485.DA73_0235670"/>
<dbReference type="Pfam" id="PF12697">
    <property type="entry name" value="Abhydrolase_6"/>
    <property type="match status" value="1"/>
</dbReference>
<dbReference type="SUPFAM" id="SSF53474">
    <property type="entry name" value="alpha/beta-Hydrolases"/>
    <property type="match status" value="1"/>
</dbReference>
<dbReference type="Proteomes" id="UP000029738">
    <property type="component" value="Unassembled WGS sequence"/>
</dbReference>
<dbReference type="PRINTS" id="PR00111">
    <property type="entry name" value="ABHYDROLASE"/>
</dbReference>
<protein>
    <submittedName>
        <fullName evidence="2">Alpha/beta fold hydrolase</fullName>
    </submittedName>
    <submittedName>
        <fullName evidence="3">Alpha/beta hydrolase</fullName>
    </submittedName>
</protein>
<keyword evidence="4" id="KW-1185">Reference proteome</keyword>
<dbReference type="InterPro" id="IPR029058">
    <property type="entry name" value="AB_hydrolase_fold"/>
</dbReference>
<name>A0A0C1R2Z7_9CYAN</name>
<gene>
    <name evidence="3" type="ORF">DA73_0235670</name>
    <name evidence="2" type="ORF">DA73_0400034470</name>
</gene>
<dbReference type="OrthoDB" id="505456at2"/>
<dbReference type="EMBL" id="JHEG04000001">
    <property type="protein sequence ID" value="KAF3890001.1"/>
    <property type="molecule type" value="Genomic_DNA"/>
</dbReference>
<dbReference type="GO" id="GO:0016787">
    <property type="term" value="F:hydrolase activity"/>
    <property type="evidence" value="ECO:0007669"/>
    <property type="project" value="UniProtKB-KW"/>
</dbReference>
<sequence>MQVTTAPSSTPRPGQFWQWRGHNIYYVKAGEKHPQRPAILLVHGFGASTDHWRKNITGLCDDFEVFAIDLLGFGRSAKPKLEYSGNLWRDQLHDFITEVIGQKAVLVGNSLGGYASLCVAAQCPDAAAGLVLLNSAGPFSENQPSPEPEALQTQIEPPNANEQLQKLLGDVVKWFFQQPLAQFLLFQYIKQKWVIRQTLEKVYLDKTAITDQLVEEIYRPACDTGAFDVFSSVFSTPQGEKVDVLLKQLTCPLLMLWGEADPWVHARERSQKFRQYYPELTEHFLNAGHCPHDEVPDRVNSLLRDWVLSDVGDARIGIGN</sequence>
<reference evidence="2" key="2">
    <citation type="submission" date="2019-11" db="EMBL/GenBank/DDBJ databases">
        <title>Improved Assembly of Tolypothrix boutellei genome.</title>
        <authorList>
            <person name="Sarangi A.N."/>
            <person name="Mukherjee M."/>
            <person name="Ghosh S."/>
            <person name="Singh D."/>
            <person name="Das A."/>
            <person name="Kant S."/>
            <person name="Prusty A."/>
            <person name="Tripathy S."/>
        </authorList>
    </citation>
    <scope>NUCLEOTIDE SEQUENCE</scope>
    <source>
        <strain evidence="2">VB521301</strain>
    </source>
</reference>
<keyword evidence="3" id="KW-0378">Hydrolase</keyword>
<proteinExistence type="predicted"/>
<dbReference type="EMBL" id="JHEG02000059">
    <property type="protein sequence ID" value="KIE06660.1"/>
    <property type="molecule type" value="Genomic_DNA"/>
</dbReference>
<evidence type="ECO:0000259" key="1">
    <source>
        <dbReference type="Pfam" id="PF12697"/>
    </source>
</evidence>
<organism evidence="3">
    <name type="scientific">Tolypothrix bouteillei VB521301</name>
    <dbReference type="NCBI Taxonomy" id="1479485"/>
    <lineage>
        <taxon>Bacteria</taxon>
        <taxon>Bacillati</taxon>
        <taxon>Cyanobacteriota</taxon>
        <taxon>Cyanophyceae</taxon>
        <taxon>Nostocales</taxon>
        <taxon>Tolypothrichaceae</taxon>
        <taxon>Tolypothrix</taxon>
    </lineage>
</organism>
<dbReference type="InterPro" id="IPR000073">
    <property type="entry name" value="AB_hydrolase_1"/>
</dbReference>
<reference evidence="3" key="1">
    <citation type="journal article" date="2015" name="Genome Announc.">
        <title>Draft Genome Sequence of Tolypothrix boutellei Strain VB521301.</title>
        <authorList>
            <person name="Chandrababunaidu M.M."/>
            <person name="Singh D."/>
            <person name="Sen D."/>
            <person name="Bhan S."/>
            <person name="Das S."/>
            <person name="Gupta A."/>
            <person name="Adhikary S.P."/>
            <person name="Tripathy S."/>
        </authorList>
    </citation>
    <scope>NUCLEOTIDE SEQUENCE</scope>
    <source>
        <strain evidence="3">VB521301</strain>
    </source>
</reference>
<evidence type="ECO:0000313" key="2">
    <source>
        <dbReference type="EMBL" id="KAF3890001.1"/>
    </source>
</evidence>
<accession>A0A0C1R2Z7</accession>
<comment type="caution">
    <text evidence="3">The sequence shown here is derived from an EMBL/GenBank/DDBJ whole genome shotgun (WGS) entry which is preliminary data.</text>
</comment>
<feature type="domain" description="AB hydrolase-1" evidence="1">
    <location>
        <begin position="39"/>
        <end position="300"/>
    </location>
</feature>
<evidence type="ECO:0000313" key="4">
    <source>
        <dbReference type="Proteomes" id="UP000029738"/>
    </source>
</evidence>
<dbReference type="PANTHER" id="PTHR46438">
    <property type="entry name" value="ALPHA/BETA-HYDROLASES SUPERFAMILY PROTEIN"/>
    <property type="match status" value="1"/>
</dbReference>
<dbReference type="RefSeq" id="WP_038086912.1">
    <property type="nucleotide sequence ID" value="NZ_JHEG04000001.1"/>
</dbReference>